<sequence length="399" mass="45459">MNVLFLTMVNISTLKERGIYHDLLNHFVSKNHAVYIISPLERRLKKKTVMIQEGNATILQVQTLNLSKTNSIEKGLGQLMVESQYLSALKKHFKHVVFDLVLYSTPPITFSKVISYIKRKDHAYSYLLLKDIFPQNAVDMQMMKKGGFIHRYFKKKEKKLYTLSETIGCMSKANKQYILKNNPDIPEDKIEVNPNSIKPVFIDYSEREKNLIKSRYAIPLYKKIFVYGGNLGVPQGIDFLIETIANFRESDAHIVVVGNGTQFYKLSAWFDKNKPSNASLLSGLPKAEYDSLLAACDIGMIFLHHGFTIPNFPSRLLAYLEMKKPVLAATDVHTDIGTVIEEAGCGYWVQAGDIKAMQDKISRLCQEDTVPLGENGYNLLKSEYTVDRTYQLIIDKVHV</sequence>
<dbReference type="Pfam" id="PF00534">
    <property type="entry name" value="Glycos_transf_1"/>
    <property type="match status" value="1"/>
</dbReference>
<dbReference type="OrthoDB" id="9811902at2"/>
<evidence type="ECO:0000313" key="4">
    <source>
        <dbReference type="Proteomes" id="UP000245962"/>
    </source>
</evidence>
<dbReference type="CDD" id="cd03794">
    <property type="entry name" value="GT4_WbuB-like"/>
    <property type="match status" value="1"/>
</dbReference>
<comment type="caution">
    <text evidence="3">The sequence shown here is derived from an EMBL/GenBank/DDBJ whole genome shotgun (WGS) entry which is preliminary data.</text>
</comment>
<dbReference type="PANTHER" id="PTHR46401:SF2">
    <property type="entry name" value="GLYCOSYLTRANSFERASE WBBK-RELATED"/>
    <property type="match status" value="1"/>
</dbReference>
<feature type="domain" description="Glycosyl transferase family 1" evidence="2">
    <location>
        <begin position="212"/>
        <end position="368"/>
    </location>
</feature>
<gene>
    <name evidence="3" type="ORF">DDV96_05635</name>
</gene>
<name>A0A2U0I3S9_9FLAO</name>
<dbReference type="SUPFAM" id="SSF53756">
    <property type="entry name" value="UDP-Glycosyltransferase/glycogen phosphorylase"/>
    <property type="match status" value="1"/>
</dbReference>
<dbReference type="RefSeq" id="WP_116693771.1">
    <property type="nucleotide sequence ID" value="NZ_QEHR01000003.1"/>
</dbReference>
<evidence type="ECO:0000313" key="3">
    <source>
        <dbReference type="EMBL" id="PVW15749.1"/>
    </source>
</evidence>
<evidence type="ECO:0000256" key="1">
    <source>
        <dbReference type="ARBA" id="ARBA00022679"/>
    </source>
</evidence>
<reference evidence="3 4" key="1">
    <citation type="submission" date="2018-04" db="EMBL/GenBank/DDBJ databases">
        <title>Marixanthomonas spongiae HN-E44 sp. nov., isolated from a marine sponge.</title>
        <authorList>
            <person name="Luo L."/>
            <person name="Zhuang L."/>
        </authorList>
    </citation>
    <scope>NUCLEOTIDE SEQUENCE [LARGE SCALE GENOMIC DNA]</scope>
    <source>
        <strain evidence="3 4">HN-E44</strain>
    </source>
</reference>
<protein>
    <submittedName>
        <fullName evidence="3">Glycosyltransferase WbuB</fullName>
    </submittedName>
</protein>
<proteinExistence type="predicted"/>
<keyword evidence="4" id="KW-1185">Reference proteome</keyword>
<organism evidence="3 4">
    <name type="scientific">Marixanthomonas spongiae</name>
    <dbReference type="NCBI Taxonomy" id="2174845"/>
    <lineage>
        <taxon>Bacteria</taxon>
        <taxon>Pseudomonadati</taxon>
        <taxon>Bacteroidota</taxon>
        <taxon>Flavobacteriia</taxon>
        <taxon>Flavobacteriales</taxon>
        <taxon>Flavobacteriaceae</taxon>
        <taxon>Marixanthomonas</taxon>
    </lineage>
</organism>
<dbReference type="Proteomes" id="UP000245962">
    <property type="component" value="Unassembled WGS sequence"/>
</dbReference>
<accession>A0A2U0I3S9</accession>
<dbReference type="InterPro" id="IPR001296">
    <property type="entry name" value="Glyco_trans_1"/>
</dbReference>
<keyword evidence="1 3" id="KW-0808">Transferase</keyword>
<dbReference type="Gene3D" id="3.40.50.2000">
    <property type="entry name" value="Glycogen Phosphorylase B"/>
    <property type="match status" value="2"/>
</dbReference>
<dbReference type="EMBL" id="QEHR01000003">
    <property type="protein sequence ID" value="PVW15749.1"/>
    <property type="molecule type" value="Genomic_DNA"/>
</dbReference>
<evidence type="ECO:0000259" key="2">
    <source>
        <dbReference type="Pfam" id="PF00534"/>
    </source>
</evidence>
<dbReference type="GO" id="GO:0016757">
    <property type="term" value="F:glycosyltransferase activity"/>
    <property type="evidence" value="ECO:0007669"/>
    <property type="project" value="InterPro"/>
</dbReference>
<dbReference type="AlphaFoldDB" id="A0A2U0I3S9"/>
<dbReference type="GO" id="GO:0009103">
    <property type="term" value="P:lipopolysaccharide biosynthetic process"/>
    <property type="evidence" value="ECO:0007669"/>
    <property type="project" value="TreeGrafter"/>
</dbReference>
<dbReference type="PANTHER" id="PTHR46401">
    <property type="entry name" value="GLYCOSYLTRANSFERASE WBBK-RELATED"/>
    <property type="match status" value="1"/>
</dbReference>